<evidence type="ECO:0000259" key="2">
    <source>
        <dbReference type="Pfam" id="PF01551"/>
    </source>
</evidence>
<dbReference type="Gene3D" id="2.70.70.10">
    <property type="entry name" value="Glucose Permease (Domain IIA)"/>
    <property type="match status" value="1"/>
</dbReference>
<dbReference type="InterPro" id="IPR050570">
    <property type="entry name" value="Cell_wall_metabolism_enzyme"/>
</dbReference>
<evidence type="ECO:0000313" key="3">
    <source>
        <dbReference type="EMBL" id="RJO79799.1"/>
    </source>
</evidence>
<comment type="caution">
    <text evidence="3">The sequence shown here is derived from an EMBL/GenBank/DDBJ whole genome shotgun (WGS) entry which is preliminary data.</text>
</comment>
<dbReference type="GO" id="GO:0004222">
    <property type="term" value="F:metalloendopeptidase activity"/>
    <property type="evidence" value="ECO:0007669"/>
    <property type="project" value="TreeGrafter"/>
</dbReference>
<keyword evidence="1" id="KW-1133">Transmembrane helix</keyword>
<feature type="transmembrane region" description="Helical" evidence="1">
    <location>
        <begin position="48"/>
        <end position="65"/>
    </location>
</feature>
<organism evidence="3 4">
    <name type="scientific">Nocardia panacis</name>
    <dbReference type="NCBI Taxonomy" id="2340916"/>
    <lineage>
        <taxon>Bacteria</taxon>
        <taxon>Bacillati</taxon>
        <taxon>Actinomycetota</taxon>
        <taxon>Actinomycetes</taxon>
        <taxon>Mycobacteriales</taxon>
        <taxon>Nocardiaceae</taxon>
        <taxon>Nocardia</taxon>
    </lineage>
</organism>
<dbReference type="PANTHER" id="PTHR21666:SF270">
    <property type="entry name" value="MUREIN HYDROLASE ACTIVATOR ENVC"/>
    <property type="match status" value="1"/>
</dbReference>
<dbReference type="InterPro" id="IPR011055">
    <property type="entry name" value="Dup_hybrid_motif"/>
</dbReference>
<dbReference type="Proteomes" id="UP000266677">
    <property type="component" value="Unassembled WGS sequence"/>
</dbReference>
<reference evidence="3 4" key="1">
    <citation type="submission" date="2018-09" db="EMBL/GenBank/DDBJ databases">
        <title>YIM PH21274 draft genome.</title>
        <authorList>
            <person name="Miao C."/>
        </authorList>
    </citation>
    <scope>NUCLEOTIDE SEQUENCE [LARGE SCALE GENOMIC DNA]</scope>
    <source>
        <strain evidence="3 4">YIM PH 21724</strain>
    </source>
</reference>
<sequence>MVADGGSRALRGARGAGGAIARRVGERAKVRGNTVAPKVLSILHRIQAVFFVAALVNTATVLAGWHPTGNAKIVQTVFHGILALTAFAVVAELLFRAVQRRIRPAPLREAVVTDPPVSGTWVACNSPADRIPSHGTRWGGQSHAIDLVESPYRTRGLWQFRKPEEFAAFGRPILAPADATVVAVVDKRRDHRARNSVLGVLYLFLVEQFVRSVGPRSFIFGNSITLELADGTYAKLCHLRRGSVSVRVGEHVTAGQQVGRCGNSGNSTQPHLHFHLMDTMNPDTAQGIPFEWRGVGVPRNDAEFTVERQRDQQA</sequence>
<accession>A0A3A4KFW4</accession>
<keyword evidence="4" id="KW-1185">Reference proteome</keyword>
<dbReference type="EMBL" id="QZFU01000006">
    <property type="protein sequence ID" value="RJO79799.1"/>
    <property type="molecule type" value="Genomic_DNA"/>
</dbReference>
<keyword evidence="1" id="KW-0812">Transmembrane</keyword>
<dbReference type="AlphaFoldDB" id="A0A3A4KFW4"/>
<proteinExistence type="predicted"/>
<feature type="transmembrane region" description="Helical" evidence="1">
    <location>
        <begin position="77"/>
        <end position="98"/>
    </location>
</feature>
<evidence type="ECO:0000313" key="4">
    <source>
        <dbReference type="Proteomes" id="UP000266677"/>
    </source>
</evidence>
<keyword evidence="1" id="KW-0472">Membrane</keyword>
<dbReference type="CDD" id="cd12797">
    <property type="entry name" value="M23_peptidase"/>
    <property type="match status" value="1"/>
</dbReference>
<gene>
    <name evidence="3" type="ORF">D5S18_00500</name>
</gene>
<protein>
    <submittedName>
        <fullName evidence="3">M23 family metallopeptidase</fullName>
    </submittedName>
</protein>
<dbReference type="InterPro" id="IPR016047">
    <property type="entry name" value="M23ase_b-sheet_dom"/>
</dbReference>
<name>A0A3A4KFW4_9NOCA</name>
<dbReference type="SUPFAM" id="SSF51261">
    <property type="entry name" value="Duplicated hybrid motif"/>
    <property type="match status" value="1"/>
</dbReference>
<feature type="domain" description="M23ase beta-sheet core" evidence="2">
    <location>
        <begin position="212"/>
        <end position="278"/>
    </location>
</feature>
<dbReference type="PANTHER" id="PTHR21666">
    <property type="entry name" value="PEPTIDASE-RELATED"/>
    <property type="match status" value="1"/>
</dbReference>
<evidence type="ECO:0000256" key="1">
    <source>
        <dbReference type="SAM" id="Phobius"/>
    </source>
</evidence>
<dbReference type="Pfam" id="PF01551">
    <property type="entry name" value="Peptidase_M23"/>
    <property type="match status" value="1"/>
</dbReference>